<comment type="caution">
    <text evidence="2">The sequence shown here is derived from an EMBL/GenBank/DDBJ whole genome shotgun (WGS) entry which is preliminary data.</text>
</comment>
<proteinExistence type="predicted"/>
<dbReference type="EMBL" id="BMAT01012295">
    <property type="protein sequence ID" value="GFR89280.1"/>
    <property type="molecule type" value="Genomic_DNA"/>
</dbReference>
<accession>A0AAV4GXA4</accession>
<evidence type="ECO:0000256" key="1">
    <source>
        <dbReference type="ARBA" id="ARBA00022722"/>
    </source>
</evidence>
<organism evidence="2 3">
    <name type="scientific">Elysia marginata</name>
    <dbReference type="NCBI Taxonomy" id="1093978"/>
    <lineage>
        <taxon>Eukaryota</taxon>
        <taxon>Metazoa</taxon>
        <taxon>Spiralia</taxon>
        <taxon>Lophotrochozoa</taxon>
        <taxon>Mollusca</taxon>
        <taxon>Gastropoda</taxon>
        <taxon>Heterobranchia</taxon>
        <taxon>Euthyneura</taxon>
        <taxon>Panpulmonata</taxon>
        <taxon>Sacoglossa</taxon>
        <taxon>Placobranchoidea</taxon>
        <taxon>Plakobranchidae</taxon>
        <taxon>Elysia</taxon>
    </lineage>
</organism>
<gene>
    <name evidence="2" type="ORF">ElyMa_006120400</name>
</gene>
<reference evidence="2 3" key="1">
    <citation type="journal article" date="2021" name="Elife">
        <title>Chloroplast acquisition without the gene transfer in kleptoplastic sea slugs, Plakobranchus ocellatus.</title>
        <authorList>
            <person name="Maeda T."/>
            <person name="Takahashi S."/>
            <person name="Yoshida T."/>
            <person name="Shimamura S."/>
            <person name="Takaki Y."/>
            <person name="Nagai Y."/>
            <person name="Toyoda A."/>
            <person name="Suzuki Y."/>
            <person name="Arimoto A."/>
            <person name="Ishii H."/>
            <person name="Satoh N."/>
            <person name="Nishiyama T."/>
            <person name="Hasebe M."/>
            <person name="Maruyama T."/>
            <person name="Minagawa J."/>
            <person name="Obokata J."/>
            <person name="Shigenobu S."/>
        </authorList>
    </citation>
    <scope>NUCLEOTIDE SEQUENCE [LARGE SCALE GENOMIC DNA]</scope>
</reference>
<evidence type="ECO:0000313" key="2">
    <source>
        <dbReference type="EMBL" id="GFR89280.1"/>
    </source>
</evidence>
<dbReference type="PANTHER" id="PTHR11046">
    <property type="entry name" value="OLIGORIBONUCLEASE, MITOCHONDRIAL"/>
    <property type="match status" value="1"/>
</dbReference>
<keyword evidence="3" id="KW-1185">Reference proteome</keyword>
<sequence length="476" mass="53226">MEALINTKDGKAYNNSIRRLIYHQLVCDVPVNNCGYLVNVFAKILCGKPLKNVPCPATAAQMAYELGILTTIQVVDHMLSTEKNVCLSWDATTIDGQHVNEIHLTVDRNICLLLDIRQLPGGKSSDYVTHIAAALTDAAEVFAKFKGLTVNSVLLRLKKAITSTLTDRAAVNACVTRQLQDEFDSQLVMLNCNIHLPDSIARYAKQSLLKLDHAHAIRGHCYGSEGTAANLINAISVLRFKDGKGDPCGFKNMLRSHNLPVGTFVRYVGNRIHVMFHLAGILILHWDKLKIFLETECTAGSLLKSSLIKDLTNESIMAQVWAIALIGKIFTGPWMTKFYSSEMSNLDMRPYVQLTEKQLQIWLLEPNSLFTPLTNVFGEPLEADKDDVLSALHTFICGEVELQIESLCSLIKSTLTMLQRQLEEFLLEMKRLSCEDHETNKFRPRVLIVAVEMKRVTDEDYEPNNSNSSHSCGKCA</sequence>
<dbReference type="AlphaFoldDB" id="A0AAV4GXA4"/>
<name>A0AAV4GXA4_9GAST</name>
<evidence type="ECO:0000313" key="3">
    <source>
        <dbReference type="Proteomes" id="UP000762676"/>
    </source>
</evidence>
<protein>
    <submittedName>
        <fullName evidence="2">Uncharacterized protein</fullName>
    </submittedName>
</protein>
<dbReference type="PANTHER" id="PTHR11046:SF25">
    <property type="match status" value="1"/>
</dbReference>
<keyword evidence="1" id="KW-0540">Nuclease</keyword>
<keyword evidence="1" id="KW-0378">Hydrolase</keyword>
<dbReference type="GO" id="GO:0000175">
    <property type="term" value="F:3'-5'-RNA exonuclease activity"/>
    <property type="evidence" value="ECO:0007669"/>
    <property type="project" value="InterPro"/>
</dbReference>
<dbReference type="InterPro" id="IPR022894">
    <property type="entry name" value="Oligoribonuclease"/>
</dbReference>
<dbReference type="Proteomes" id="UP000762676">
    <property type="component" value="Unassembled WGS sequence"/>
</dbReference>